<evidence type="ECO:0000259" key="2">
    <source>
        <dbReference type="Pfam" id="PF24924"/>
    </source>
</evidence>
<evidence type="ECO:0000313" key="4">
    <source>
        <dbReference type="Proteomes" id="UP000257109"/>
    </source>
</evidence>
<dbReference type="AlphaFoldDB" id="A0A371GTR5"/>
<dbReference type="OrthoDB" id="1743443at2759"/>
<evidence type="ECO:0000256" key="1">
    <source>
        <dbReference type="SAM" id="MobiDB-lite"/>
    </source>
</evidence>
<name>A0A371GTR5_MUCPR</name>
<dbReference type="Proteomes" id="UP000257109">
    <property type="component" value="Unassembled WGS sequence"/>
</dbReference>
<sequence length="275" mass="31423">MDPTSTPHGRADSTPVEPRRDVPPQPPSQLDLPLKPNSPNQNYVDFDSSKAEVRRHRKHTPIKSNPKSQNISPKPLPSQDTTQVRACWGPLCPWRVTNSRTHISDSRPAFPLGFLAFPKPKRRWRLLCGQHDGDSIGDYFLRPRELSPDRVARGRDRIGRGIGFLAIPIMEAGSQYWARPPRHVQARAPNIQTLRYWGSCLKGPWRRRFEKLHGNLLSLLEVETQPTALEALAQYYDSPVRCFTIKDFQMAPTLEEYERLLGLPLTESPLYLHQG</sequence>
<dbReference type="Pfam" id="PF24924">
    <property type="entry name" value="DUF7745"/>
    <property type="match status" value="1"/>
</dbReference>
<evidence type="ECO:0000313" key="3">
    <source>
        <dbReference type="EMBL" id="RDX93929.1"/>
    </source>
</evidence>
<dbReference type="InterPro" id="IPR056647">
    <property type="entry name" value="DUF7745"/>
</dbReference>
<gene>
    <name evidence="3" type="ORF">CR513_23752</name>
</gene>
<protein>
    <recommendedName>
        <fullName evidence="2">DUF7745 domain-containing protein</fullName>
    </recommendedName>
</protein>
<organism evidence="3 4">
    <name type="scientific">Mucuna pruriens</name>
    <name type="common">Velvet bean</name>
    <name type="synonym">Dolichos pruriens</name>
    <dbReference type="NCBI Taxonomy" id="157652"/>
    <lineage>
        <taxon>Eukaryota</taxon>
        <taxon>Viridiplantae</taxon>
        <taxon>Streptophyta</taxon>
        <taxon>Embryophyta</taxon>
        <taxon>Tracheophyta</taxon>
        <taxon>Spermatophyta</taxon>
        <taxon>Magnoliopsida</taxon>
        <taxon>eudicotyledons</taxon>
        <taxon>Gunneridae</taxon>
        <taxon>Pentapetalae</taxon>
        <taxon>rosids</taxon>
        <taxon>fabids</taxon>
        <taxon>Fabales</taxon>
        <taxon>Fabaceae</taxon>
        <taxon>Papilionoideae</taxon>
        <taxon>50 kb inversion clade</taxon>
        <taxon>NPAAA clade</taxon>
        <taxon>indigoferoid/millettioid clade</taxon>
        <taxon>Phaseoleae</taxon>
        <taxon>Mucuna</taxon>
    </lineage>
</organism>
<proteinExistence type="predicted"/>
<dbReference type="EMBL" id="QJKJ01004497">
    <property type="protein sequence ID" value="RDX93929.1"/>
    <property type="molecule type" value="Genomic_DNA"/>
</dbReference>
<keyword evidence="4" id="KW-1185">Reference proteome</keyword>
<dbReference type="PANTHER" id="PTHR48201:SF12">
    <property type="entry name" value="AMINOTRANSFERASE-LIKE PLANT MOBILE DOMAIN-CONTAINING PROTEIN"/>
    <property type="match status" value="1"/>
</dbReference>
<dbReference type="PANTHER" id="PTHR48201">
    <property type="entry name" value="PROTEIN, PUTATIVE-RELATED"/>
    <property type="match status" value="1"/>
</dbReference>
<feature type="region of interest" description="Disordered" evidence="1">
    <location>
        <begin position="1"/>
        <end position="82"/>
    </location>
</feature>
<feature type="non-terminal residue" evidence="3">
    <location>
        <position position="1"/>
    </location>
</feature>
<feature type="compositionally biased region" description="Polar residues" evidence="1">
    <location>
        <begin position="62"/>
        <end position="82"/>
    </location>
</feature>
<reference evidence="3" key="1">
    <citation type="submission" date="2018-05" db="EMBL/GenBank/DDBJ databases">
        <title>Draft genome of Mucuna pruriens seed.</title>
        <authorList>
            <person name="Nnadi N.E."/>
            <person name="Vos R."/>
            <person name="Hasami M.H."/>
            <person name="Devisetty U.K."/>
            <person name="Aguiy J.C."/>
        </authorList>
    </citation>
    <scope>NUCLEOTIDE SEQUENCE [LARGE SCALE GENOMIC DNA]</scope>
    <source>
        <strain evidence="3">JCA_2017</strain>
    </source>
</reference>
<feature type="domain" description="DUF7745" evidence="2">
    <location>
        <begin position="198"/>
        <end position="273"/>
    </location>
</feature>
<comment type="caution">
    <text evidence="3">The sequence shown here is derived from an EMBL/GenBank/DDBJ whole genome shotgun (WGS) entry which is preliminary data.</text>
</comment>
<accession>A0A371GTR5</accession>